<comment type="caution">
    <text evidence="7">The sequence shown here is derived from an EMBL/GenBank/DDBJ whole genome shotgun (WGS) entry which is preliminary data.</text>
</comment>
<reference evidence="8" key="1">
    <citation type="journal article" date="2019" name="Int. J. Syst. Evol. Microbiol.">
        <title>The Global Catalogue of Microorganisms (GCM) 10K type strain sequencing project: providing services to taxonomists for standard genome sequencing and annotation.</title>
        <authorList>
            <consortium name="The Broad Institute Genomics Platform"/>
            <consortium name="The Broad Institute Genome Sequencing Center for Infectious Disease"/>
            <person name="Wu L."/>
            <person name="Ma J."/>
        </authorList>
    </citation>
    <scope>NUCLEOTIDE SEQUENCE [LARGE SCALE GENOMIC DNA]</scope>
    <source>
        <strain evidence="8">JCM 17938</strain>
    </source>
</reference>
<protein>
    <submittedName>
        <fullName evidence="7">Lysylphosphatidylglycerol synthase domain-containing protein</fullName>
    </submittedName>
</protein>
<dbReference type="Proteomes" id="UP001500212">
    <property type="component" value="Unassembled WGS sequence"/>
</dbReference>
<dbReference type="EMBL" id="BAABHJ010000001">
    <property type="protein sequence ID" value="GAA4601021.1"/>
    <property type="molecule type" value="Genomic_DNA"/>
</dbReference>
<dbReference type="InterPro" id="IPR022791">
    <property type="entry name" value="L-PG_synthase/AglD"/>
</dbReference>
<evidence type="ECO:0000256" key="4">
    <source>
        <dbReference type="ARBA" id="ARBA00022989"/>
    </source>
</evidence>
<feature type="transmembrane region" description="Helical" evidence="6">
    <location>
        <begin position="254"/>
        <end position="274"/>
    </location>
</feature>
<feature type="transmembrane region" description="Helical" evidence="6">
    <location>
        <begin position="338"/>
        <end position="355"/>
    </location>
</feature>
<feature type="transmembrane region" description="Helical" evidence="6">
    <location>
        <begin position="280"/>
        <end position="300"/>
    </location>
</feature>
<feature type="transmembrane region" description="Helical" evidence="6">
    <location>
        <begin position="72"/>
        <end position="94"/>
    </location>
</feature>
<dbReference type="PANTHER" id="PTHR39087">
    <property type="entry name" value="UPF0104 MEMBRANE PROTEIN MJ1595"/>
    <property type="match status" value="1"/>
</dbReference>
<accession>A0ABP8TB96</accession>
<evidence type="ECO:0000256" key="1">
    <source>
        <dbReference type="ARBA" id="ARBA00004651"/>
    </source>
</evidence>
<evidence type="ECO:0000256" key="3">
    <source>
        <dbReference type="ARBA" id="ARBA00022692"/>
    </source>
</evidence>
<evidence type="ECO:0000256" key="6">
    <source>
        <dbReference type="SAM" id="Phobius"/>
    </source>
</evidence>
<feature type="transmembrane region" description="Helical" evidence="6">
    <location>
        <begin position="140"/>
        <end position="171"/>
    </location>
</feature>
<keyword evidence="4 6" id="KW-1133">Transmembrane helix</keyword>
<gene>
    <name evidence="7" type="ORF">GCM10023195_02030</name>
</gene>
<keyword evidence="5 6" id="KW-0472">Membrane</keyword>
<evidence type="ECO:0000313" key="7">
    <source>
        <dbReference type="EMBL" id="GAA4601021.1"/>
    </source>
</evidence>
<comment type="subcellular location">
    <subcellularLocation>
        <location evidence="1">Cell membrane</location>
        <topology evidence="1">Multi-pass membrane protein</topology>
    </subcellularLocation>
</comment>
<keyword evidence="8" id="KW-1185">Reference proteome</keyword>
<keyword evidence="2" id="KW-1003">Cell membrane</keyword>
<dbReference type="Pfam" id="PF03706">
    <property type="entry name" value="LPG_synthase_TM"/>
    <property type="match status" value="1"/>
</dbReference>
<evidence type="ECO:0000256" key="2">
    <source>
        <dbReference type="ARBA" id="ARBA00022475"/>
    </source>
</evidence>
<feature type="transmembrane region" description="Helical" evidence="6">
    <location>
        <begin position="191"/>
        <end position="215"/>
    </location>
</feature>
<evidence type="ECO:0000313" key="8">
    <source>
        <dbReference type="Proteomes" id="UP001500212"/>
    </source>
</evidence>
<feature type="transmembrane region" description="Helical" evidence="6">
    <location>
        <begin position="33"/>
        <end position="52"/>
    </location>
</feature>
<name>A0ABP8TB96_9ACTN</name>
<proteinExistence type="predicted"/>
<sequence>MEHSGRTAEAASVADAAAGYPERAARAAIVPSSMVRLLLGAGVAVAVVVLGVTHRAAVGAGGDSLADADGEWLALAVLATVAMWIAGTVSLFGVMPVRPPVGRVFAVQFAASFVNHLLPAGSGAMAVNVRFMQRYGVSRGAAVGAVGLNSLATGVTHLALLAGALVLAPSVLDRARPPGRPPSGRAMTGPLAHGGLGVLVPAGVLGVLILSALAFRRPRRWGALRAREAASAVARMVREMGQLTAVLRHPGRAAALWLGSASLPLFHALVLFAILRSLGVSLTIGTVLVLYVGVSALTAVLPSPGAIGGLDVALIAGLTATGASSAVAVGAVLGYRLITVWLPLLPAACTFAVVLRRQII</sequence>
<dbReference type="PANTHER" id="PTHR39087:SF2">
    <property type="entry name" value="UPF0104 MEMBRANE PROTEIN MJ1595"/>
    <property type="match status" value="1"/>
</dbReference>
<evidence type="ECO:0000256" key="5">
    <source>
        <dbReference type="ARBA" id="ARBA00023136"/>
    </source>
</evidence>
<organism evidence="7 8">
    <name type="scientific">Actinoallomurus liliacearum</name>
    <dbReference type="NCBI Taxonomy" id="1080073"/>
    <lineage>
        <taxon>Bacteria</taxon>
        <taxon>Bacillati</taxon>
        <taxon>Actinomycetota</taxon>
        <taxon>Actinomycetes</taxon>
        <taxon>Streptosporangiales</taxon>
        <taxon>Thermomonosporaceae</taxon>
        <taxon>Actinoallomurus</taxon>
    </lineage>
</organism>
<feature type="transmembrane region" description="Helical" evidence="6">
    <location>
        <begin position="312"/>
        <end position="332"/>
    </location>
</feature>
<keyword evidence="3 6" id="KW-0812">Transmembrane</keyword>
<dbReference type="RefSeq" id="WP_345346598.1">
    <property type="nucleotide sequence ID" value="NZ_BAABHJ010000001.1"/>
</dbReference>